<dbReference type="GO" id="GO:0003713">
    <property type="term" value="F:transcription coactivator activity"/>
    <property type="evidence" value="ECO:0007669"/>
    <property type="project" value="InterPro"/>
</dbReference>
<name>C3YYQ6_BRAFL</name>
<feature type="region of interest" description="Disordered" evidence="1">
    <location>
        <begin position="1"/>
        <end position="94"/>
    </location>
</feature>
<dbReference type="PROSITE" id="PS50041">
    <property type="entry name" value="C_TYPE_LECTIN_2"/>
    <property type="match status" value="1"/>
</dbReference>
<dbReference type="CDD" id="cd00037">
    <property type="entry name" value="CLECT"/>
    <property type="match status" value="1"/>
</dbReference>
<proteinExistence type="predicted"/>
<accession>C3YYQ6</accession>
<feature type="compositionally biased region" description="Basic and acidic residues" evidence="1">
    <location>
        <begin position="1"/>
        <end position="18"/>
    </location>
</feature>
<dbReference type="AlphaFoldDB" id="C3YYQ6"/>
<feature type="compositionally biased region" description="Basic and acidic residues" evidence="1">
    <location>
        <begin position="70"/>
        <end position="80"/>
    </location>
</feature>
<dbReference type="Pfam" id="PF00059">
    <property type="entry name" value="Lectin_C"/>
    <property type="match status" value="1"/>
</dbReference>
<dbReference type="SUPFAM" id="SSF56436">
    <property type="entry name" value="C-type lectin-like"/>
    <property type="match status" value="1"/>
</dbReference>
<dbReference type="Gene3D" id="3.10.100.10">
    <property type="entry name" value="Mannose-Binding Protein A, subunit A"/>
    <property type="match status" value="1"/>
</dbReference>
<dbReference type="SMART" id="SM00034">
    <property type="entry name" value="CLECT"/>
    <property type="match status" value="1"/>
</dbReference>
<dbReference type="PANTHER" id="PTHR15692:SF18">
    <property type="entry name" value="PROTEIN CBG23155"/>
    <property type="match status" value="1"/>
</dbReference>
<feature type="domain" description="C-type lectin" evidence="2">
    <location>
        <begin position="124"/>
        <end position="221"/>
    </location>
</feature>
<reference evidence="3" key="1">
    <citation type="journal article" date="2008" name="Nature">
        <title>The amphioxus genome and the evolution of the chordate karyotype.</title>
        <authorList>
            <consortium name="US DOE Joint Genome Institute (JGI-PGF)"/>
            <person name="Putnam N.H."/>
            <person name="Butts T."/>
            <person name="Ferrier D.E.K."/>
            <person name="Furlong R.F."/>
            <person name="Hellsten U."/>
            <person name="Kawashima T."/>
            <person name="Robinson-Rechavi M."/>
            <person name="Shoguchi E."/>
            <person name="Terry A."/>
            <person name="Yu J.-K."/>
            <person name="Benito-Gutierrez E.L."/>
            <person name="Dubchak I."/>
            <person name="Garcia-Fernandez J."/>
            <person name="Gibson-Brown J.J."/>
            <person name="Grigoriev I.V."/>
            <person name="Horton A.C."/>
            <person name="de Jong P.J."/>
            <person name="Jurka J."/>
            <person name="Kapitonov V.V."/>
            <person name="Kohara Y."/>
            <person name="Kuroki Y."/>
            <person name="Lindquist E."/>
            <person name="Lucas S."/>
            <person name="Osoegawa K."/>
            <person name="Pennacchio L.A."/>
            <person name="Salamov A.A."/>
            <person name="Satou Y."/>
            <person name="Sauka-Spengler T."/>
            <person name="Schmutz J."/>
            <person name="Shin-I T."/>
            <person name="Toyoda A."/>
            <person name="Bronner-Fraser M."/>
            <person name="Fujiyama A."/>
            <person name="Holland L.Z."/>
            <person name="Holland P.W.H."/>
            <person name="Satoh N."/>
            <person name="Rokhsar D.S."/>
        </authorList>
    </citation>
    <scope>NUCLEOTIDE SEQUENCE [LARGE SCALE GENOMIC DNA]</scope>
    <source>
        <strain evidence="3">S238N-H82</strain>
        <tissue evidence="3">Testes</tissue>
    </source>
</reference>
<dbReference type="EMBL" id="GG666565">
    <property type="protein sequence ID" value="EEN54414.1"/>
    <property type="molecule type" value="Genomic_DNA"/>
</dbReference>
<dbReference type="InterPro" id="IPR016186">
    <property type="entry name" value="C-type_lectin-like/link_sf"/>
</dbReference>
<sequence>MSSQGDKLRQEAHSRDTGVMHNAVTSSSQDVPTEQQTVSTIEADDSNNDPDSIYVNRDESNSQQQGTEDSGQRADKEKETASLNNVQTDDSGLLKNPTYVSGAVPQNNIKAAMSDSCRPGYKLLTSTCVRLSSRKMTYWNAKSVCKKEGATLAMPKTAELDLALRSLVRTEGQNRTHWIGLKNKWRFRLRERRWKWEDGSRLSNYKGWNPGQPDNRGFHHCKMGIIDKGVSAYLTVVHAVSLLRPGGKRQSGETKLNVTVHEGKVGRQSQGKYLVTIRHGKKKVLSNKKNSDALIWEHSTEFMSWSPTEELVLKLRKVKRCKDKTIGELCISVAAGLESVEGLPNKQWYGLETTQKGGRKKNKAFLQVSVSVDGPGMKTDTLNKVIPTENTDEPAVQEQPKTLAELQDDEAVVLEDGEAVVLEDDEAVVLEDGEAVVLEDDEAVVLEDDEAVVLEDDEAVVLEDDEAVVLEDGEAVVLEDDEAVVLEDGEAVVLEDGEAVVLEDGEAVVLEDGEAVVLEDGEAVVLEDGEAVVLEDGEAVVLEDGEAVVLEDGEAVVLEDGEAVVLEDGEAVVLEDGEAVVLEDGEAVVLEDGEAVVLEDGEVGALEVVDVLEVSEVNVLDDDELDVLKDGEVNVLEDGEVNVLEDDEVDVLEDDDINMLEDGEANVLEDGEVNVLEDGEANMLEDGEVNVLENGEVNVLNDGEVDALENGEVAMPEDSDDFMMEEGEVYVLDKDEMYVMKDGEVYLLKEGEVR</sequence>
<feature type="compositionally biased region" description="Polar residues" evidence="1">
    <location>
        <begin position="23"/>
        <end position="40"/>
    </location>
</feature>
<dbReference type="InParanoid" id="C3YYQ6"/>
<dbReference type="eggNOG" id="ENOG502SGVX">
    <property type="taxonomic scope" value="Eukaryota"/>
</dbReference>
<organism>
    <name type="scientific">Branchiostoma floridae</name>
    <name type="common">Florida lancelet</name>
    <name type="synonym">Amphioxus</name>
    <dbReference type="NCBI Taxonomy" id="7739"/>
    <lineage>
        <taxon>Eukaryota</taxon>
        <taxon>Metazoa</taxon>
        <taxon>Chordata</taxon>
        <taxon>Cephalochordata</taxon>
        <taxon>Leptocardii</taxon>
        <taxon>Amphioxiformes</taxon>
        <taxon>Branchiostomatidae</taxon>
        <taxon>Branchiostoma</taxon>
    </lineage>
</organism>
<dbReference type="PANTHER" id="PTHR15692">
    <property type="entry name" value="MASTERMIND-LIKE"/>
    <property type="match status" value="1"/>
</dbReference>
<protein>
    <recommendedName>
        <fullName evidence="2">C-type lectin domain-containing protein</fullName>
    </recommendedName>
</protein>
<dbReference type="InterPro" id="IPR016187">
    <property type="entry name" value="CTDL_fold"/>
</dbReference>
<evidence type="ECO:0000313" key="3">
    <source>
        <dbReference type="EMBL" id="EEN54414.1"/>
    </source>
</evidence>
<feature type="compositionally biased region" description="Polar residues" evidence="1">
    <location>
        <begin position="81"/>
        <end position="90"/>
    </location>
</feature>
<dbReference type="InterPro" id="IPR046369">
    <property type="entry name" value="MAML1-3"/>
</dbReference>
<dbReference type="GO" id="GO:0007221">
    <property type="term" value="P:positive regulation of transcription of Notch receptor target"/>
    <property type="evidence" value="ECO:0007669"/>
    <property type="project" value="InterPro"/>
</dbReference>
<gene>
    <name evidence="3" type="ORF">BRAFLDRAFT_83177</name>
</gene>
<evidence type="ECO:0000256" key="1">
    <source>
        <dbReference type="SAM" id="MobiDB-lite"/>
    </source>
</evidence>
<evidence type="ECO:0000259" key="2">
    <source>
        <dbReference type="PROSITE" id="PS50041"/>
    </source>
</evidence>
<dbReference type="InterPro" id="IPR001304">
    <property type="entry name" value="C-type_lectin-like"/>
</dbReference>